<comment type="caution">
    <text evidence="2">The sequence shown here is derived from an EMBL/GenBank/DDBJ whole genome shotgun (WGS) entry which is preliminary data.</text>
</comment>
<gene>
    <name evidence="2" type="ORF">MGAL_10B074446</name>
</gene>
<evidence type="ECO:0000259" key="1">
    <source>
        <dbReference type="Pfam" id="PF20720"/>
    </source>
</evidence>
<evidence type="ECO:0000313" key="3">
    <source>
        <dbReference type="Proteomes" id="UP000596742"/>
    </source>
</evidence>
<dbReference type="Proteomes" id="UP000596742">
    <property type="component" value="Unassembled WGS sequence"/>
</dbReference>
<organism evidence="2 3">
    <name type="scientific">Mytilus galloprovincialis</name>
    <name type="common">Mediterranean mussel</name>
    <dbReference type="NCBI Taxonomy" id="29158"/>
    <lineage>
        <taxon>Eukaryota</taxon>
        <taxon>Metazoa</taxon>
        <taxon>Spiralia</taxon>
        <taxon>Lophotrochozoa</taxon>
        <taxon>Mollusca</taxon>
        <taxon>Bivalvia</taxon>
        <taxon>Autobranchia</taxon>
        <taxon>Pteriomorphia</taxon>
        <taxon>Mytilida</taxon>
        <taxon>Mytiloidea</taxon>
        <taxon>Mytilidae</taxon>
        <taxon>Mytilinae</taxon>
        <taxon>Mytilus</taxon>
    </lineage>
</organism>
<dbReference type="InterPro" id="IPR049050">
    <property type="entry name" value="nSTAND3"/>
</dbReference>
<dbReference type="EMBL" id="UYJE01008712">
    <property type="protein sequence ID" value="VDI66474.1"/>
    <property type="molecule type" value="Genomic_DNA"/>
</dbReference>
<feature type="domain" description="Novel STAND NTPase 3" evidence="1">
    <location>
        <begin position="283"/>
        <end position="442"/>
    </location>
</feature>
<accession>A0A8B6GM87</accession>
<proteinExistence type="predicted"/>
<dbReference type="Pfam" id="PF20720">
    <property type="entry name" value="nSTAND3"/>
    <property type="match status" value="1"/>
</dbReference>
<dbReference type="AlphaFoldDB" id="A0A8B6GM87"/>
<keyword evidence="3" id="KW-1185">Reference proteome</keyword>
<sequence length="913" mass="106147">MTNKARENFYRSATVIVDHGKEAMTAVLDDDLSKRNLTFVDFINQNQHELYHLCYNRRPCCQCINNRIPLGTPSSRILHENQLDVLLDKSGPRLPNHNPQTRSTFCCCLAKHNLSSACLDITLTRCLLLNFAVNCRTTPHLKQTIENLIEYRNKIYGHAKEAKITDADYQKYKTALEHILLTIARFCKFEDRMKQNLLDAEQRPLDSTILLQYQNFLLQELKQQSDTENKLEEIQQQISTNSSIVHSELAKIDDRITKMDNRKQNIIDQTKACIAQHEEDETYCPTLGVTTACEVMEKNNIVIIMSNQGGGKSKTSLQIATIYKEKHFYQPMIFFSDDIVRYRDLLNFNEQSLFILEDLFGRTTLSFDEDTHRGIFDILYSCISQPSCKSKFIITMKGNQQTNRKILEKHKLFKKEVILELDLNQHEVNRYFKKAILLKHMSKHNIKSCGTFHERFTQCISEIVENSDTSLQICSASIEAIYTSRFESETGFPLACHLFCSNKNFTRQGIRYFSRASQALVEEINQLRIKGFDNNLYMYKYSLLVYTALKDTLNVDNIDQQLLKSILGHFENQTPIKTVLIKEAFSYLKETYMIEQYSMLHFNRKRSKLSDTYMLQHSTVKEAILISYADFVGFSHCDAEFIYDYVRPKGFRDQKSEDMTFVFTDCKPLVKKLLSLASGNRACFSIGQYLKITGLKNRNDTLIKHFFEEAKDKIRIKQYAFILDGLTDYGSENDFILFHPDISTRIVLYGSADAVCSFCKPMECPLSKDGFVKVKGSVLHTRLYSMLIGETFQEYETGSENEGLNYIKENVEFNHCMEFYSNKRNEFFDDVQKIGNYVYQLLFIEGGKKVSEMILFDLVVKQCTMHPRIVKYFFDGLTDSGRRVDFVKYYRAFSEKMVFRFASIPVVLNLCRP</sequence>
<evidence type="ECO:0000313" key="2">
    <source>
        <dbReference type="EMBL" id="VDI66474.1"/>
    </source>
</evidence>
<protein>
    <recommendedName>
        <fullName evidence="1">Novel STAND NTPase 3 domain-containing protein</fullName>
    </recommendedName>
</protein>
<dbReference type="OrthoDB" id="10287138at2759"/>
<name>A0A8B6GM87_MYTGA</name>
<reference evidence="2" key="1">
    <citation type="submission" date="2018-11" db="EMBL/GenBank/DDBJ databases">
        <authorList>
            <person name="Alioto T."/>
            <person name="Alioto T."/>
        </authorList>
    </citation>
    <scope>NUCLEOTIDE SEQUENCE</scope>
</reference>